<dbReference type="GO" id="GO:0004497">
    <property type="term" value="F:monooxygenase activity"/>
    <property type="evidence" value="ECO:0007669"/>
    <property type="project" value="InterPro"/>
</dbReference>
<evidence type="ECO:0000256" key="2">
    <source>
        <dbReference type="ARBA" id="ARBA00010617"/>
    </source>
</evidence>
<dbReference type="SUPFAM" id="SSF48264">
    <property type="entry name" value="Cytochrome P450"/>
    <property type="match status" value="1"/>
</dbReference>
<dbReference type="EMBL" id="JAVFHQ010000043">
    <property type="protein sequence ID" value="KAK4542279.1"/>
    <property type="molecule type" value="Genomic_DNA"/>
</dbReference>
<dbReference type="PANTHER" id="PTHR24304:SF2">
    <property type="entry name" value="24-HYDROXYCHOLESTEROL 7-ALPHA-HYDROXYLASE"/>
    <property type="match status" value="1"/>
</dbReference>
<organism evidence="8 9">
    <name type="scientific">Oleoguttula mirabilis</name>
    <dbReference type="NCBI Taxonomy" id="1507867"/>
    <lineage>
        <taxon>Eukaryota</taxon>
        <taxon>Fungi</taxon>
        <taxon>Dikarya</taxon>
        <taxon>Ascomycota</taxon>
        <taxon>Pezizomycotina</taxon>
        <taxon>Dothideomycetes</taxon>
        <taxon>Dothideomycetidae</taxon>
        <taxon>Mycosphaerellales</taxon>
        <taxon>Teratosphaeriaceae</taxon>
        <taxon>Oleoguttula</taxon>
    </lineage>
</organism>
<dbReference type="Pfam" id="PF00067">
    <property type="entry name" value="p450"/>
    <property type="match status" value="1"/>
</dbReference>
<keyword evidence="7" id="KW-1133">Transmembrane helix</keyword>
<keyword evidence="9" id="KW-1185">Reference proteome</keyword>
<gene>
    <name evidence="8" type="ORF">LTR36_006932</name>
</gene>
<keyword evidence="5 6" id="KW-0408">Iron</keyword>
<reference evidence="8 9" key="1">
    <citation type="submission" date="2021-11" db="EMBL/GenBank/DDBJ databases">
        <title>Black yeast isolated from Biological Soil Crust.</title>
        <authorList>
            <person name="Kurbessoian T."/>
        </authorList>
    </citation>
    <scope>NUCLEOTIDE SEQUENCE [LARGE SCALE GENOMIC DNA]</scope>
    <source>
        <strain evidence="8 9">CCFEE 5522</strain>
    </source>
</reference>
<sequence length="508" mass="57311">MGLTSAVNMDTSTVAIAVGSVAILLSIFLYLFSKPAFPKNAPAWTTEAWPVIGSMQFFTRRWDFMQKQMQHSKTGNFTFRVGQHDIVGISGREARKIFLESKALGFSEGYSALLGGSPEVKKDNNPFAETNADSGFSAYFNKRLVNMLKGNQLKNGLPQLLQDARANLDKLAADKSGVTDPFDSIYRMVFQFTMRTVACKEIADDPPLLARTLKMFEDIEGTATPLSIMYPWLPLPAKAKRTYAGAQLYMILKRVVDARTKEGRREDDALQYLMDQGDNITDIITFVLGALFAGQLNSGINAAWILVYMASKPYWLDRVREEVVSVASRYCPDDSIPLKERLMHVPIEAWEGEFPIIDICLKDTIRLQMSGTAFRKNFSGKDVPLNKAEVIPNDAYVTMAVGDIHYNPEIYANPDEWDPARYMPGREEHKKQEYAWMGWGLARHPCLGMRFAKLENNLIVAFFLAYFDEIKLSDAKGNETTRIPQTDRNKHTAHKPAEKVYLKYKVAA</sequence>
<comment type="similarity">
    <text evidence="2">Belongs to the cytochrome P450 family.</text>
</comment>
<dbReference type="InterPro" id="IPR002403">
    <property type="entry name" value="Cyt_P450_E_grp-IV"/>
</dbReference>
<evidence type="ECO:0000313" key="9">
    <source>
        <dbReference type="Proteomes" id="UP001324427"/>
    </source>
</evidence>
<comment type="cofactor">
    <cofactor evidence="1 6">
        <name>heme</name>
        <dbReference type="ChEBI" id="CHEBI:30413"/>
    </cofactor>
</comment>
<keyword evidence="3 6" id="KW-0349">Heme</keyword>
<dbReference type="PANTHER" id="PTHR24304">
    <property type="entry name" value="CYTOCHROME P450 FAMILY 7"/>
    <property type="match status" value="1"/>
</dbReference>
<evidence type="ECO:0000256" key="5">
    <source>
        <dbReference type="ARBA" id="ARBA00023004"/>
    </source>
</evidence>
<name>A0AAV9JBH0_9PEZI</name>
<keyword evidence="7" id="KW-0812">Transmembrane</keyword>
<accession>A0AAV9JBH0</accession>
<evidence type="ECO:0000313" key="8">
    <source>
        <dbReference type="EMBL" id="KAK4542279.1"/>
    </source>
</evidence>
<feature type="binding site" description="axial binding residue" evidence="6">
    <location>
        <position position="446"/>
    </location>
    <ligand>
        <name>heme</name>
        <dbReference type="ChEBI" id="CHEBI:30413"/>
    </ligand>
    <ligandPart>
        <name>Fe</name>
        <dbReference type="ChEBI" id="CHEBI:18248"/>
    </ligandPart>
</feature>
<dbReference type="AlphaFoldDB" id="A0AAV9JBH0"/>
<comment type="caution">
    <text evidence="8">The sequence shown here is derived from an EMBL/GenBank/DDBJ whole genome shotgun (WGS) entry which is preliminary data.</text>
</comment>
<dbReference type="PRINTS" id="PR00465">
    <property type="entry name" value="EP450IV"/>
</dbReference>
<keyword evidence="7" id="KW-0472">Membrane</keyword>
<dbReference type="GO" id="GO:0005506">
    <property type="term" value="F:iron ion binding"/>
    <property type="evidence" value="ECO:0007669"/>
    <property type="project" value="InterPro"/>
</dbReference>
<protein>
    <recommendedName>
        <fullName evidence="10">Cytochrome P450 6A1</fullName>
    </recommendedName>
</protein>
<evidence type="ECO:0000256" key="1">
    <source>
        <dbReference type="ARBA" id="ARBA00001971"/>
    </source>
</evidence>
<dbReference type="InterPro" id="IPR050529">
    <property type="entry name" value="CYP450_sterol_14alpha_dmase"/>
</dbReference>
<feature type="transmembrane region" description="Helical" evidence="7">
    <location>
        <begin position="12"/>
        <end position="32"/>
    </location>
</feature>
<proteinExistence type="inferred from homology"/>
<dbReference type="InterPro" id="IPR001128">
    <property type="entry name" value="Cyt_P450"/>
</dbReference>
<keyword evidence="4 6" id="KW-0479">Metal-binding</keyword>
<evidence type="ECO:0000256" key="4">
    <source>
        <dbReference type="ARBA" id="ARBA00022723"/>
    </source>
</evidence>
<dbReference type="InterPro" id="IPR036396">
    <property type="entry name" value="Cyt_P450_sf"/>
</dbReference>
<dbReference type="GO" id="GO:0020037">
    <property type="term" value="F:heme binding"/>
    <property type="evidence" value="ECO:0007669"/>
    <property type="project" value="InterPro"/>
</dbReference>
<dbReference type="Proteomes" id="UP001324427">
    <property type="component" value="Unassembled WGS sequence"/>
</dbReference>
<evidence type="ECO:0000256" key="3">
    <source>
        <dbReference type="ARBA" id="ARBA00022617"/>
    </source>
</evidence>
<dbReference type="GO" id="GO:0016705">
    <property type="term" value="F:oxidoreductase activity, acting on paired donors, with incorporation or reduction of molecular oxygen"/>
    <property type="evidence" value="ECO:0007669"/>
    <property type="project" value="InterPro"/>
</dbReference>
<evidence type="ECO:0000256" key="7">
    <source>
        <dbReference type="SAM" id="Phobius"/>
    </source>
</evidence>
<evidence type="ECO:0000256" key="6">
    <source>
        <dbReference type="PIRSR" id="PIRSR602403-1"/>
    </source>
</evidence>
<evidence type="ECO:0008006" key="10">
    <source>
        <dbReference type="Google" id="ProtNLM"/>
    </source>
</evidence>
<dbReference type="Gene3D" id="1.10.630.10">
    <property type="entry name" value="Cytochrome P450"/>
    <property type="match status" value="1"/>
</dbReference>